<comment type="caution">
    <text evidence="2">The sequence shown here is derived from an EMBL/GenBank/DDBJ whole genome shotgun (WGS) entry which is preliminary data.</text>
</comment>
<proteinExistence type="predicted"/>
<gene>
    <name evidence="2" type="ORF">M5K25_009840</name>
</gene>
<keyword evidence="3" id="KW-1185">Reference proteome</keyword>
<evidence type="ECO:0000256" key="1">
    <source>
        <dbReference type="SAM" id="MobiDB-lite"/>
    </source>
</evidence>
<dbReference type="EMBL" id="JANQDX010000008">
    <property type="protein sequence ID" value="KAL0920681.1"/>
    <property type="molecule type" value="Genomic_DNA"/>
</dbReference>
<organism evidence="2 3">
    <name type="scientific">Dendrobium thyrsiflorum</name>
    <name type="common">Pinecone-like raceme dendrobium</name>
    <name type="synonym">Orchid</name>
    <dbReference type="NCBI Taxonomy" id="117978"/>
    <lineage>
        <taxon>Eukaryota</taxon>
        <taxon>Viridiplantae</taxon>
        <taxon>Streptophyta</taxon>
        <taxon>Embryophyta</taxon>
        <taxon>Tracheophyta</taxon>
        <taxon>Spermatophyta</taxon>
        <taxon>Magnoliopsida</taxon>
        <taxon>Liliopsida</taxon>
        <taxon>Asparagales</taxon>
        <taxon>Orchidaceae</taxon>
        <taxon>Epidendroideae</taxon>
        <taxon>Malaxideae</taxon>
        <taxon>Dendrobiinae</taxon>
        <taxon>Dendrobium</taxon>
    </lineage>
</organism>
<protein>
    <submittedName>
        <fullName evidence="2">Uncharacterized protein</fullName>
    </submittedName>
</protein>
<dbReference type="Proteomes" id="UP001552299">
    <property type="component" value="Unassembled WGS sequence"/>
</dbReference>
<feature type="region of interest" description="Disordered" evidence="1">
    <location>
        <begin position="284"/>
        <end position="303"/>
    </location>
</feature>
<name>A0ABD0VDI6_DENTH</name>
<reference evidence="2 3" key="1">
    <citation type="journal article" date="2024" name="Plant Biotechnol. J.">
        <title>Dendrobium thyrsiflorum genome and its molecular insights into genes involved in important horticultural traits.</title>
        <authorList>
            <person name="Chen B."/>
            <person name="Wang J.Y."/>
            <person name="Zheng P.J."/>
            <person name="Li K.L."/>
            <person name="Liang Y.M."/>
            <person name="Chen X.F."/>
            <person name="Zhang C."/>
            <person name="Zhao X."/>
            <person name="He X."/>
            <person name="Zhang G.Q."/>
            <person name="Liu Z.J."/>
            <person name="Xu Q."/>
        </authorList>
    </citation>
    <scope>NUCLEOTIDE SEQUENCE [LARGE SCALE GENOMIC DNA]</scope>
    <source>
        <strain evidence="2">GZMU011</strain>
    </source>
</reference>
<evidence type="ECO:0000313" key="2">
    <source>
        <dbReference type="EMBL" id="KAL0920681.1"/>
    </source>
</evidence>
<dbReference type="AlphaFoldDB" id="A0ABD0VDI6"/>
<evidence type="ECO:0000313" key="3">
    <source>
        <dbReference type="Proteomes" id="UP001552299"/>
    </source>
</evidence>
<feature type="compositionally biased region" description="Basic and acidic residues" evidence="1">
    <location>
        <begin position="197"/>
        <end position="213"/>
    </location>
</feature>
<sequence>MIKFTSEEVALLLGLPNRGLKFEIGSGRLSGVTTNDIRHNIEEMDVSTRTEDLVKEFIVYLLANIFFPMGNFCVPTGIEEVANNVDTFVTYNWPESIRDFLVKEFNVVAEKYSKALEHAVFELKEANLKDANMQKLMSEEIPASMKPTRSACSEKSSSRTISSKNILSPSSVVAPTVVEQEQDTIQDVKNMLVTTSDKLETNEEDGLADKATGDSEEEGLASTCKSGIARRVQLRHDMKRKLVSTPLTAGPAPIAAVPSKSVELTPANADESIEVRAEAVAAAPSKSPELVHADAAPSKTTESDQIIVTEIDESIQTDPQAAPDILDYPGRELISVEKKNFIDKCLKYFKYR</sequence>
<accession>A0ABD0VDI6</accession>
<feature type="region of interest" description="Disordered" evidence="1">
    <location>
        <begin position="196"/>
        <end position="223"/>
    </location>
</feature>